<name>A0AAN4W5M9_9BACT</name>
<dbReference type="Proteomes" id="UP001310022">
    <property type="component" value="Unassembled WGS sequence"/>
</dbReference>
<sequence length="250" mass="29156">MDAFLCFLEKYKELTSIVLTIGVFILGYVLQRKARRIQSTMTWKEYRTPILEFANETIDVMSELEGLCEMNPEILGQVFYDKRNEVINKLSSLRDKGKLIIPNQTPNLYGNWKREAYKGIRHVSLDCLISTYYLAVALDFNRQRYNKQSFNLNRVSELDFTNKSITGKRHPNLIQGIKILKALNSLPEQISYDGFKNRGWSVKKGVVESKRQFTSIIQQMVNTRAWIDETKKYEPKSIMPEHNRVDGCEP</sequence>
<organism evidence="3 4">
    <name type="scientific">Persicobacter diffluens</name>
    <dbReference type="NCBI Taxonomy" id="981"/>
    <lineage>
        <taxon>Bacteria</taxon>
        <taxon>Pseudomonadati</taxon>
        <taxon>Bacteroidota</taxon>
        <taxon>Cytophagia</taxon>
        <taxon>Cytophagales</taxon>
        <taxon>Persicobacteraceae</taxon>
        <taxon>Persicobacter</taxon>
    </lineage>
</organism>
<evidence type="ECO:0000313" key="4">
    <source>
        <dbReference type="Proteomes" id="UP001310022"/>
    </source>
</evidence>
<dbReference type="AlphaFoldDB" id="A0AAN4W5M9"/>
<keyword evidence="4" id="KW-1185">Reference proteome</keyword>
<dbReference type="EMBL" id="BQKE01000013">
    <property type="protein sequence ID" value="GJM65088.1"/>
    <property type="molecule type" value="Genomic_DNA"/>
</dbReference>
<keyword evidence="1" id="KW-0472">Membrane</keyword>
<feature type="transmembrane region" description="Helical" evidence="1">
    <location>
        <begin position="14"/>
        <end position="31"/>
    </location>
</feature>
<accession>A0AAN4W5M9</accession>
<dbReference type="EMBL" id="BQKE01000006">
    <property type="protein sequence ID" value="GJM64658.1"/>
    <property type="molecule type" value="Genomic_DNA"/>
</dbReference>
<evidence type="ECO:0000313" key="3">
    <source>
        <dbReference type="EMBL" id="GJM65088.1"/>
    </source>
</evidence>
<evidence type="ECO:0000256" key="1">
    <source>
        <dbReference type="SAM" id="Phobius"/>
    </source>
</evidence>
<gene>
    <name evidence="2" type="ORF">PEDI_52100</name>
    <name evidence="3" type="ORF">PEDI_56400</name>
</gene>
<proteinExistence type="predicted"/>
<dbReference type="RefSeq" id="WP_338239722.1">
    <property type="nucleotide sequence ID" value="NZ_BQKE01000006.1"/>
</dbReference>
<reference evidence="3 4" key="1">
    <citation type="submission" date="2021-12" db="EMBL/GenBank/DDBJ databases">
        <title>Genome sequencing of bacteria with rrn-lacking chromosome and rrn-plasmid.</title>
        <authorList>
            <person name="Anda M."/>
            <person name="Iwasaki W."/>
        </authorList>
    </citation>
    <scope>NUCLEOTIDE SEQUENCE [LARGE SCALE GENOMIC DNA]</scope>
    <source>
        <strain evidence="3 4">NBRC 15940</strain>
    </source>
</reference>
<comment type="caution">
    <text evidence="3">The sequence shown here is derived from an EMBL/GenBank/DDBJ whole genome shotgun (WGS) entry which is preliminary data.</text>
</comment>
<keyword evidence="1" id="KW-1133">Transmembrane helix</keyword>
<protein>
    <submittedName>
        <fullName evidence="3">Uncharacterized protein</fullName>
    </submittedName>
</protein>
<keyword evidence="1" id="KW-0812">Transmembrane</keyword>
<evidence type="ECO:0000313" key="2">
    <source>
        <dbReference type="EMBL" id="GJM64658.1"/>
    </source>
</evidence>